<evidence type="ECO:0000259" key="1">
    <source>
        <dbReference type="Pfam" id="PF08241"/>
    </source>
</evidence>
<organism evidence="2 3">
    <name type="scientific">Holothuria leucospilota</name>
    <name type="common">Black long sea cucumber</name>
    <name type="synonym">Mertensiothuria leucospilota</name>
    <dbReference type="NCBI Taxonomy" id="206669"/>
    <lineage>
        <taxon>Eukaryota</taxon>
        <taxon>Metazoa</taxon>
        <taxon>Echinodermata</taxon>
        <taxon>Eleutherozoa</taxon>
        <taxon>Echinozoa</taxon>
        <taxon>Holothuroidea</taxon>
        <taxon>Aspidochirotacea</taxon>
        <taxon>Aspidochirotida</taxon>
        <taxon>Holothuriidae</taxon>
        <taxon>Holothuria</taxon>
    </lineage>
</organism>
<dbReference type="Proteomes" id="UP001152320">
    <property type="component" value="Chromosome 23"/>
</dbReference>
<dbReference type="Pfam" id="PF08241">
    <property type="entry name" value="Methyltransf_11"/>
    <property type="match status" value="1"/>
</dbReference>
<sequence>MANETQTIKPMTHGTTNGVNGANEILSEYLEKRSDLHERMTKDPSGKSVIEWYDGEASLYDDQFDHANFIYHKDTAKAINDFVKDKNAKILDFAAGSGKIGVLLKGYGFSNMDALDGSVGMLELAEKKGIYKKYIACMVGPEKIPQIEDATYDALSCGGSVAKGHLTYSTIQTMLRTVKPGGYVVFSCAGWNFQFKEFSREKLEACFEDLKKRDLCTFVEERASYHIGEEPGFIFILRRGNAVLNGH</sequence>
<protein>
    <submittedName>
        <fullName evidence="2">Methyltransferase-like protein 27</fullName>
    </submittedName>
</protein>
<keyword evidence="2" id="KW-0489">Methyltransferase</keyword>
<dbReference type="GO" id="GO:0032259">
    <property type="term" value="P:methylation"/>
    <property type="evidence" value="ECO:0007669"/>
    <property type="project" value="UniProtKB-KW"/>
</dbReference>
<accession>A0A9Q0YCQ9</accession>
<name>A0A9Q0YCQ9_HOLLE</name>
<dbReference type="CDD" id="cd02440">
    <property type="entry name" value="AdoMet_MTases"/>
    <property type="match status" value="1"/>
</dbReference>
<dbReference type="GO" id="GO:0008757">
    <property type="term" value="F:S-adenosylmethionine-dependent methyltransferase activity"/>
    <property type="evidence" value="ECO:0007669"/>
    <property type="project" value="InterPro"/>
</dbReference>
<dbReference type="Gene3D" id="3.40.50.150">
    <property type="entry name" value="Vaccinia Virus protein VP39"/>
    <property type="match status" value="1"/>
</dbReference>
<keyword evidence="3" id="KW-1185">Reference proteome</keyword>
<dbReference type="EMBL" id="JAIZAY010000023">
    <property type="protein sequence ID" value="KAJ8019855.1"/>
    <property type="molecule type" value="Genomic_DNA"/>
</dbReference>
<comment type="caution">
    <text evidence="2">The sequence shown here is derived from an EMBL/GenBank/DDBJ whole genome shotgun (WGS) entry which is preliminary data.</text>
</comment>
<gene>
    <name evidence="2" type="ORF">HOLleu_41621</name>
</gene>
<dbReference type="OrthoDB" id="3647at2759"/>
<feature type="domain" description="Methyltransferase type 11" evidence="1">
    <location>
        <begin position="91"/>
        <end position="186"/>
    </location>
</feature>
<dbReference type="InterPro" id="IPR029063">
    <property type="entry name" value="SAM-dependent_MTases_sf"/>
</dbReference>
<proteinExistence type="predicted"/>
<evidence type="ECO:0000313" key="3">
    <source>
        <dbReference type="Proteomes" id="UP001152320"/>
    </source>
</evidence>
<dbReference type="AlphaFoldDB" id="A0A9Q0YCQ9"/>
<keyword evidence="2" id="KW-0808">Transferase</keyword>
<reference evidence="2" key="1">
    <citation type="submission" date="2021-10" db="EMBL/GenBank/DDBJ databases">
        <title>Tropical sea cucumber genome reveals ecological adaptation and Cuvierian tubules defense mechanism.</title>
        <authorList>
            <person name="Chen T."/>
        </authorList>
    </citation>
    <scope>NUCLEOTIDE SEQUENCE</scope>
    <source>
        <strain evidence="2">Nanhai2018</strain>
        <tissue evidence="2">Muscle</tissue>
    </source>
</reference>
<dbReference type="SUPFAM" id="SSF53335">
    <property type="entry name" value="S-adenosyl-L-methionine-dependent methyltransferases"/>
    <property type="match status" value="1"/>
</dbReference>
<dbReference type="InterPro" id="IPR013216">
    <property type="entry name" value="Methyltransf_11"/>
</dbReference>
<evidence type="ECO:0000313" key="2">
    <source>
        <dbReference type="EMBL" id="KAJ8019855.1"/>
    </source>
</evidence>